<gene>
    <name evidence="5" type="ORF">GQ43DRAFT_360972</name>
</gene>
<dbReference type="InterPro" id="IPR019163">
    <property type="entry name" value="THO_Thoc5"/>
</dbReference>
<dbReference type="PANTHER" id="PTHR13375">
    <property type="entry name" value="FMS INTERACTING PROTEIN"/>
    <property type="match status" value="1"/>
</dbReference>
<evidence type="ECO:0000256" key="4">
    <source>
        <dbReference type="SAM" id="Coils"/>
    </source>
</evidence>
<comment type="caution">
    <text evidence="5">The sequence shown here is derived from an EMBL/GenBank/DDBJ whole genome shotgun (WGS) entry which is preliminary data.</text>
</comment>
<dbReference type="GO" id="GO:0003729">
    <property type="term" value="F:mRNA binding"/>
    <property type="evidence" value="ECO:0007669"/>
    <property type="project" value="TreeGrafter"/>
</dbReference>
<keyword evidence="4" id="KW-0175">Coiled coil</keyword>
<name>A0A9P4MXD7_9PLEO</name>
<reference evidence="5" key="1">
    <citation type="journal article" date="2020" name="Stud. Mycol.">
        <title>101 Dothideomycetes genomes: a test case for predicting lifestyles and emergence of pathogens.</title>
        <authorList>
            <person name="Haridas S."/>
            <person name="Albert R."/>
            <person name="Binder M."/>
            <person name="Bloem J."/>
            <person name="Labutti K."/>
            <person name="Salamov A."/>
            <person name="Andreopoulos B."/>
            <person name="Baker S."/>
            <person name="Barry K."/>
            <person name="Bills G."/>
            <person name="Bluhm B."/>
            <person name="Cannon C."/>
            <person name="Castanera R."/>
            <person name="Culley D."/>
            <person name="Daum C."/>
            <person name="Ezra D."/>
            <person name="Gonzalez J."/>
            <person name="Henrissat B."/>
            <person name="Kuo A."/>
            <person name="Liang C."/>
            <person name="Lipzen A."/>
            <person name="Lutzoni F."/>
            <person name="Magnuson J."/>
            <person name="Mondo S."/>
            <person name="Nolan M."/>
            <person name="Ohm R."/>
            <person name="Pangilinan J."/>
            <person name="Park H.-J."/>
            <person name="Ramirez L."/>
            <person name="Alfaro M."/>
            <person name="Sun H."/>
            <person name="Tritt A."/>
            <person name="Yoshinaga Y."/>
            <person name="Zwiers L.-H."/>
            <person name="Turgeon B."/>
            <person name="Goodwin S."/>
            <person name="Spatafora J."/>
            <person name="Crous P."/>
            <person name="Grigoriev I."/>
        </authorList>
    </citation>
    <scope>NUCLEOTIDE SEQUENCE</scope>
    <source>
        <strain evidence="5">ATCC 74209</strain>
    </source>
</reference>
<comment type="subcellular location">
    <subcellularLocation>
        <location evidence="1">Nucleus</location>
    </subcellularLocation>
</comment>
<dbReference type="OrthoDB" id="20582at2759"/>
<dbReference type="Pfam" id="PF09766">
    <property type="entry name" value="FmiP_Thoc5"/>
    <property type="match status" value="1"/>
</dbReference>
<proteinExistence type="inferred from homology"/>
<dbReference type="GO" id="GO:0000445">
    <property type="term" value="C:THO complex part of transcription export complex"/>
    <property type="evidence" value="ECO:0007669"/>
    <property type="project" value="TreeGrafter"/>
</dbReference>
<evidence type="ECO:0000256" key="2">
    <source>
        <dbReference type="ARBA" id="ARBA00008044"/>
    </source>
</evidence>
<dbReference type="Proteomes" id="UP000799536">
    <property type="component" value="Unassembled WGS sequence"/>
</dbReference>
<dbReference type="AlphaFoldDB" id="A0A9P4MXD7"/>
<dbReference type="PANTHER" id="PTHR13375:SF3">
    <property type="entry name" value="THO COMPLEX SUBUNIT 5 HOMOLOG"/>
    <property type="match status" value="1"/>
</dbReference>
<accession>A0A9P4MXD7</accession>
<keyword evidence="6" id="KW-1185">Reference proteome</keyword>
<evidence type="ECO:0000256" key="1">
    <source>
        <dbReference type="ARBA" id="ARBA00004123"/>
    </source>
</evidence>
<dbReference type="EMBL" id="ML993846">
    <property type="protein sequence ID" value="KAF2206017.1"/>
    <property type="molecule type" value="Genomic_DNA"/>
</dbReference>
<protein>
    <submittedName>
        <fullName evidence="5">Uncharacterized protein</fullName>
    </submittedName>
</protein>
<evidence type="ECO:0000313" key="5">
    <source>
        <dbReference type="EMBL" id="KAF2206017.1"/>
    </source>
</evidence>
<dbReference type="GO" id="GO:0006406">
    <property type="term" value="P:mRNA export from nucleus"/>
    <property type="evidence" value="ECO:0007669"/>
    <property type="project" value="TreeGrafter"/>
</dbReference>
<evidence type="ECO:0000256" key="3">
    <source>
        <dbReference type="ARBA" id="ARBA00023242"/>
    </source>
</evidence>
<keyword evidence="3" id="KW-0539">Nucleus</keyword>
<feature type="coiled-coil region" evidence="4">
    <location>
        <begin position="107"/>
        <end position="134"/>
    </location>
</feature>
<comment type="similarity">
    <text evidence="2">Belongs to the THOC5 family.</text>
</comment>
<sequence>MDIDNDRDGSKPIDSTILNPLDIVKSPHNRKLLELTQQLREMFLEFSKYQKENPQNPNPQTQEEIDKEEKVEIELQKKRKRILAQTSIIKTAHRVSVMKMREDKELTAKAKQENDALVLQLQNLKYEEQSLEKEISAARNFDHKYTKLPLIAVGEFLKLFPEYAGKPEPELMAARIDHEHKERVKMEEQRQEKLKAKQELMVEVRRRKEDLGKLDERLEKFIDAAGPIEAVLAKE</sequence>
<evidence type="ECO:0000313" key="6">
    <source>
        <dbReference type="Proteomes" id="UP000799536"/>
    </source>
</evidence>
<organism evidence="5 6">
    <name type="scientific">Delitschia confertaspora ATCC 74209</name>
    <dbReference type="NCBI Taxonomy" id="1513339"/>
    <lineage>
        <taxon>Eukaryota</taxon>
        <taxon>Fungi</taxon>
        <taxon>Dikarya</taxon>
        <taxon>Ascomycota</taxon>
        <taxon>Pezizomycotina</taxon>
        <taxon>Dothideomycetes</taxon>
        <taxon>Pleosporomycetidae</taxon>
        <taxon>Pleosporales</taxon>
        <taxon>Delitschiaceae</taxon>
        <taxon>Delitschia</taxon>
    </lineage>
</organism>